<dbReference type="HOGENOM" id="CLU_087111_2_1_1"/>
<evidence type="ECO:0000256" key="1">
    <source>
        <dbReference type="ARBA" id="ARBA00010746"/>
    </source>
</evidence>
<gene>
    <name evidence="5" type="ORF">AMTR_s00114p00093910</name>
</gene>
<reference evidence="6" key="1">
    <citation type="journal article" date="2013" name="Science">
        <title>The Amborella genome and the evolution of flowering plants.</title>
        <authorList>
            <consortium name="Amborella Genome Project"/>
        </authorList>
    </citation>
    <scope>NUCLEOTIDE SEQUENCE [LARGE SCALE GENOMIC DNA]</scope>
</reference>
<comment type="function">
    <text evidence="4">Dirigent proteins impart stereoselectivity on the phenoxy radical-coupling reaction, yielding optically active lignans from two molecules of coniferyl alcohol in the biosynthesis of lignans, flavonolignans, and alkaloids and thus plays a central role in plant secondary metabolism.</text>
</comment>
<keyword evidence="4" id="KW-0052">Apoplast</keyword>
<keyword evidence="6" id="KW-1185">Reference proteome</keyword>
<dbReference type="Gramene" id="ERM98916">
    <property type="protein sequence ID" value="ERM98916"/>
    <property type="gene ID" value="AMTR_s00114p00093910"/>
</dbReference>
<evidence type="ECO:0000313" key="6">
    <source>
        <dbReference type="Proteomes" id="UP000017836"/>
    </source>
</evidence>
<evidence type="ECO:0000256" key="3">
    <source>
        <dbReference type="ARBA" id="ARBA00022525"/>
    </source>
</evidence>
<evidence type="ECO:0000256" key="4">
    <source>
        <dbReference type="RuleBase" id="RU363099"/>
    </source>
</evidence>
<dbReference type="Proteomes" id="UP000017836">
    <property type="component" value="Unassembled WGS sequence"/>
</dbReference>
<dbReference type="STRING" id="13333.W1NPV2"/>
<proteinExistence type="inferred from homology"/>
<comment type="similarity">
    <text evidence="1 4">Belongs to the plant dirigent protein family.</text>
</comment>
<dbReference type="GO" id="GO:0009699">
    <property type="term" value="P:phenylpropanoid biosynthetic process"/>
    <property type="evidence" value="ECO:0007669"/>
    <property type="project" value="UniProtKB-ARBA"/>
</dbReference>
<dbReference type="OMA" id="KHEKITH"/>
<dbReference type="Pfam" id="PF03018">
    <property type="entry name" value="Dirigent"/>
    <property type="match status" value="1"/>
</dbReference>
<evidence type="ECO:0000313" key="5">
    <source>
        <dbReference type="EMBL" id="ERM98916.1"/>
    </source>
</evidence>
<sequence length="229" mass="24654">MKSSPQVTKLVQAPHLILTHFQPFPPSLLSCIGNMASYLSKTSSPSVLSLLFFSLLRTSVFARNPGHPPKNERSMIGFGKEKVSHLHFYFHDILSGPNPTAIEVACAHSTNSSMTGFGAIMMIDDPLTEGPELTSKLLGRAQGIYASAAQEEVGLLMSLNYMFMEGKYNGSTLSILGRNAVMSGVRELAVVGGSGAFRLARGYALAKTHAFDPSTGDAVVEYNVVVLHY</sequence>
<protein>
    <recommendedName>
        <fullName evidence="4">Dirigent protein</fullName>
    </recommendedName>
</protein>
<dbReference type="EMBL" id="KI395136">
    <property type="protein sequence ID" value="ERM98916.1"/>
    <property type="molecule type" value="Genomic_DNA"/>
</dbReference>
<comment type="subunit">
    <text evidence="2 4">Homodimer.</text>
</comment>
<dbReference type="PANTHER" id="PTHR21495">
    <property type="entry name" value="NUCLEOPORIN-RELATED"/>
    <property type="match status" value="1"/>
</dbReference>
<organism evidence="5 6">
    <name type="scientific">Amborella trichopoda</name>
    <dbReference type="NCBI Taxonomy" id="13333"/>
    <lineage>
        <taxon>Eukaryota</taxon>
        <taxon>Viridiplantae</taxon>
        <taxon>Streptophyta</taxon>
        <taxon>Embryophyta</taxon>
        <taxon>Tracheophyta</taxon>
        <taxon>Spermatophyta</taxon>
        <taxon>Magnoliopsida</taxon>
        <taxon>Amborellales</taxon>
        <taxon>Amborellaceae</taxon>
        <taxon>Amborella</taxon>
    </lineage>
</organism>
<name>W1NPV2_AMBTC</name>
<dbReference type="GO" id="GO:0048046">
    <property type="term" value="C:apoplast"/>
    <property type="evidence" value="ECO:0007669"/>
    <property type="project" value="UniProtKB-SubCell"/>
</dbReference>
<dbReference type="Gene3D" id="2.40.480.10">
    <property type="entry name" value="Allene oxide cyclase-like"/>
    <property type="match status" value="1"/>
</dbReference>
<dbReference type="AlphaFoldDB" id="W1NPV2"/>
<comment type="subcellular location">
    <subcellularLocation>
        <location evidence="4">Secreted</location>
        <location evidence="4">Extracellular space</location>
        <location evidence="4">Apoplast</location>
    </subcellularLocation>
</comment>
<dbReference type="InterPro" id="IPR004265">
    <property type="entry name" value="Dirigent"/>
</dbReference>
<keyword evidence="3 4" id="KW-0964">Secreted</keyword>
<dbReference type="eggNOG" id="ENOG502RXST">
    <property type="taxonomic scope" value="Eukaryota"/>
</dbReference>
<dbReference type="PROSITE" id="PS51257">
    <property type="entry name" value="PROKAR_LIPOPROTEIN"/>
    <property type="match status" value="1"/>
</dbReference>
<accession>W1NPV2</accession>
<dbReference type="InterPro" id="IPR044859">
    <property type="entry name" value="Allene_oxi_cyc_Dirigent"/>
</dbReference>
<evidence type="ECO:0000256" key="2">
    <source>
        <dbReference type="ARBA" id="ARBA00011738"/>
    </source>
</evidence>